<reference evidence="3" key="1">
    <citation type="submission" date="2018-04" db="EMBL/GenBank/DDBJ databases">
        <authorList>
            <person name="Illikoud N."/>
        </authorList>
    </citation>
    <scope>NUCLEOTIDE SEQUENCE [LARGE SCALE GENOMIC DNA]</scope>
</reference>
<gene>
    <name evidence="2" type="ORF">BTBSAS_20266</name>
</gene>
<keyword evidence="1" id="KW-0812">Transmembrane</keyword>
<sequence length="48" mass="5502">MHTISGYTLAEIASLIGILTAAFSFVIWIFKRLVMDRLSWDMRTLNVV</sequence>
<evidence type="ECO:0000313" key="3">
    <source>
        <dbReference type="Proteomes" id="UP000270190"/>
    </source>
</evidence>
<keyword evidence="1" id="KW-0472">Membrane</keyword>
<evidence type="ECO:0000256" key="1">
    <source>
        <dbReference type="SAM" id="Phobius"/>
    </source>
</evidence>
<dbReference type="EMBL" id="OUNC01000012">
    <property type="protein sequence ID" value="SPP28396.1"/>
    <property type="molecule type" value="Genomic_DNA"/>
</dbReference>
<proteinExistence type="predicted"/>
<organism evidence="2 3">
    <name type="scientific">Brochothrix thermosphacta</name>
    <name type="common">Microbacterium thermosphactum</name>
    <dbReference type="NCBI Taxonomy" id="2756"/>
    <lineage>
        <taxon>Bacteria</taxon>
        <taxon>Bacillati</taxon>
        <taxon>Bacillota</taxon>
        <taxon>Bacilli</taxon>
        <taxon>Bacillales</taxon>
        <taxon>Listeriaceae</taxon>
        <taxon>Brochothrix</taxon>
    </lineage>
</organism>
<keyword evidence="1" id="KW-1133">Transmembrane helix</keyword>
<dbReference type="Proteomes" id="UP000270190">
    <property type="component" value="Unassembled WGS sequence"/>
</dbReference>
<accession>A0A2X0QIH7</accession>
<dbReference type="AlphaFoldDB" id="A0A2X0QIH7"/>
<name>A0A2X0QIH7_BROTH</name>
<evidence type="ECO:0000313" key="2">
    <source>
        <dbReference type="EMBL" id="SPP28396.1"/>
    </source>
</evidence>
<protein>
    <submittedName>
        <fullName evidence="2">Uncharacterized protein</fullName>
    </submittedName>
</protein>
<feature type="transmembrane region" description="Helical" evidence="1">
    <location>
        <begin position="12"/>
        <end position="30"/>
    </location>
</feature>